<keyword evidence="2" id="KW-1185">Reference proteome</keyword>
<dbReference type="EMBL" id="CP016174">
    <property type="protein sequence ID" value="ANN16228.1"/>
    <property type="molecule type" value="Genomic_DNA"/>
</dbReference>
<evidence type="ECO:0008006" key="3">
    <source>
        <dbReference type="Google" id="ProtNLM"/>
    </source>
</evidence>
<protein>
    <recommendedName>
        <fullName evidence="3">HNH endonuclease</fullName>
    </recommendedName>
</protein>
<evidence type="ECO:0000313" key="2">
    <source>
        <dbReference type="Proteomes" id="UP000093695"/>
    </source>
</evidence>
<organism evidence="1 2">
    <name type="scientific">Amycolatopsis orientalis</name>
    <name type="common">Nocardia orientalis</name>
    <dbReference type="NCBI Taxonomy" id="31958"/>
    <lineage>
        <taxon>Bacteria</taxon>
        <taxon>Bacillati</taxon>
        <taxon>Actinomycetota</taxon>
        <taxon>Actinomycetes</taxon>
        <taxon>Pseudonocardiales</taxon>
        <taxon>Pseudonocardiaceae</taxon>
        <taxon>Amycolatopsis</taxon>
    </lineage>
</organism>
<dbReference type="STRING" id="31958.SD37_11630"/>
<accession>A0A193BVN1</accession>
<dbReference type="RefSeq" id="WP_052674952.1">
    <property type="nucleotide sequence ID" value="NZ_CP016174.1"/>
</dbReference>
<proteinExistence type="predicted"/>
<dbReference type="AlphaFoldDB" id="A0A193BVN1"/>
<dbReference type="KEGG" id="aori:SD37_11630"/>
<gene>
    <name evidence="1" type="ORF">SD37_11630</name>
</gene>
<sequence>MSCSVDGCAQKHRCKGYCAVHYERVRKTGSVADPPSPKDGCSIDGCKRPHRARGWCALHYYRWKRLGDANWQPTQRTDITYSAAHLRVIAARGRADAHACLDCGSPAAEWSYTHRDPNELYAPDGRPYSLDIQQYEPRCRNCHRNLDAAKTPECSKDACTDPAKARGLCNKHYQRARLSRVTAVL</sequence>
<evidence type="ECO:0000313" key="1">
    <source>
        <dbReference type="EMBL" id="ANN16228.1"/>
    </source>
</evidence>
<dbReference type="Proteomes" id="UP000093695">
    <property type="component" value="Chromosome"/>
</dbReference>
<reference evidence="1 2" key="1">
    <citation type="journal article" date="2015" name="Genome Announc.">
        <title>Draft Genome Sequence of Norvancomycin-Producing Strain Amycolatopsis orientalis CPCC200066.</title>
        <authorList>
            <person name="Lei X."/>
            <person name="Yuan F."/>
            <person name="Shi Y."/>
            <person name="Li X."/>
            <person name="Wang L."/>
            <person name="Hong B."/>
        </authorList>
    </citation>
    <scope>NUCLEOTIDE SEQUENCE [LARGE SCALE GENOMIC DNA]</scope>
    <source>
        <strain evidence="1 2">B-37</strain>
    </source>
</reference>
<name>A0A193BVN1_AMYOR</name>